<dbReference type="Proteomes" id="UP000266691">
    <property type="component" value="Unassembled WGS sequence"/>
</dbReference>
<dbReference type="PIRSF" id="PIRSF034888">
    <property type="entry name" value="P-loop_UCP034888"/>
    <property type="match status" value="1"/>
</dbReference>
<evidence type="ECO:0000313" key="2">
    <source>
        <dbReference type="EMBL" id="RIV44020.1"/>
    </source>
</evidence>
<accession>A0A3A1NJ02</accession>
<evidence type="ECO:0000313" key="4">
    <source>
        <dbReference type="Proteomes" id="UP000266691"/>
    </source>
</evidence>
<protein>
    <submittedName>
        <fullName evidence="2">DUF3696 domain-containing protein</fullName>
    </submittedName>
</protein>
<comment type="caution">
    <text evidence="2">The sequence shown here is derived from an EMBL/GenBank/DDBJ whole genome shotgun (WGS) entry which is preliminary data.</text>
</comment>
<dbReference type="RefSeq" id="WP_119647687.1">
    <property type="nucleotide sequence ID" value="NZ_QXFI01000026.1"/>
</dbReference>
<dbReference type="Pfam" id="PF13175">
    <property type="entry name" value="AAA_15"/>
    <property type="match status" value="1"/>
</dbReference>
<dbReference type="EMBL" id="QXFI01000026">
    <property type="protein sequence ID" value="RIV44020.1"/>
    <property type="molecule type" value="Genomic_DNA"/>
</dbReference>
<dbReference type="PANTHER" id="PTHR43581:SF4">
    <property type="entry name" value="ATP_GTP PHOSPHATASE"/>
    <property type="match status" value="1"/>
</dbReference>
<dbReference type="Proteomes" id="UP000321621">
    <property type="component" value="Unassembled WGS sequence"/>
</dbReference>
<dbReference type="InterPro" id="IPR051396">
    <property type="entry name" value="Bact_Antivir_Def_Nuclease"/>
</dbReference>
<dbReference type="OrthoDB" id="9792800at2"/>
<proteinExistence type="predicted"/>
<dbReference type="InterPro" id="IPR014592">
    <property type="entry name" value="P-loop_UCP034888"/>
</dbReference>
<dbReference type="AlphaFoldDB" id="A0A3A1NJ02"/>
<dbReference type="Gene3D" id="3.40.50.300">
    <property type="entry name" value="P-loop containing nucleotide triphosphate hydrolases"/>
    <property type="match status" value="1"/>
</dbReference>
<organism evidence="2 4">
    <name type="scientific">Flagellimonas pelagia</name>
    <dbReference type="NCBI Taxonomy" id="2306998"/>
    <lineage>
        <taxon>Bacteria</taxon>
        <taxon>Pseudomonadati</taxon>
        <taxon>Bacteroidota</taxon>
        <taxon>Flavobacteriia</taxon>
        <taxon>Flavobacteriales</taxon>
        <taxon>Flavobacteriaceae</taxon>
        <taxon>Flagellimonas</taxon>
    </lineage>
</organism>
<dbReference type="EMBL" id="VNWK01000026">
    <property type="protein sequence ID" value="TXJ93924.1"/>
    <property type="molecule type" value="Genomic_DNA"/>
</dbReference>
<reference evidence="3 5" key="2">
    <citation type="submission" date="2019-07" db="EMBL/GenBank/DDBJ databases">
        <title>Draft genome of two Muricauda strains isolated from deep sea.</title>
        <authorList>
            <person name="Sun C."/>
        </authorList>
    </citation>
    <scope>NUCLEOTIDE SEQUENCE [LARGE SCALE GENOMIC DNA]</scope>
    <source>
        <strain evidence="3 5">72</strain>
    </source>
</reference>
<reference evidence="2 4" key="1">
    <citation type="submission" date="2018-08" db="EMBL/GenBank/DDBJ databases">
        <title>Proposal of Muricauda 72 sp.nov. and Muricauda NH166 sp.nov., isolated from seawater.</title>
        <authorList>
            <person name="Cheng H."/>
            <person name="Wu Y.-H."/>
            <person name="Guo L.-L."/>
            <person name="Xu X.-W."/>
        </authorList>
    </citation>
    <scope>NUCLEOTIDE SEQUENCE [LARGE SCALE GENOMIC DNA]</scope>
    <source>
        <strain evidence="2 4">72</strain>
    </source>
</reference>
<dbReference type="InterPro" id="IPR041685">
    <property type="entry name" value="AAA_GajA/Old/RecF-like"/>
</dbReference>
<keyword evidence="5" id="KW-1185">Reference proteome</keyword>
<feature type="domain" description="Endonuclease GajA/Old nuclease/RecF-like AAA" evidence="1">
    <location>
        <begin position="1"/>
        <end position="375"/>
    </location>
</feature>
<evidence type="ECO:0000313" key="3">
    <source>
        <dbReference type="EMBL" id="TXJ93924.1"/>
    </source>
</evidence>
<dbReference type="InterPro" id="IPR027417">
    <property type="entry name" value="P-loop_NTPase"/>
</dbReference>
<evidence type="ECO:0000313" key="5">
    <source>
        <dbReference type="Proteomes" id="UP000321621"/>
    </source>
</evidence>
<dbReference type="PANTHER" id="PTHR43581">
    <property type="entry name" value="ATP/GTP PHOSPHATASE"/>
    <property type="match status" value="1"/>
</dbReference>
<name>A0A3A1NJ02_9FLAO</name>
<dbReference type="SUPFAM" id="SSF52540">
    <property type="entry name" value="P-loop containing nucleoside triphosphate hydrolases"/>
    <property type="match status" value="1"/>
</dbReference>
<gene>
    <name evidence="2" type="ORF">D2V05_11015</name>
    <name evidence="3" type="ORF">FQ017_10905</name>
</gene>
<sequence length="441" mass="52034">MINKINIENFKCYEKIEFETSKITFLTGANSSGKSSLLYSILGAIQSREFPFQFSPNGKYIRMGDFEEIVFNHDKSKLIKLEFLTDENNERITTYWKSDKLRNLPVLEELTASSEYYQLHINKIRKYSLRFEYFPDKDPQSEFRSPEMVKKIMDLIDSSFKKDPTEKGNLISNFNKINTKIEFKFSDFDELEKYLQKEENYYLHQFIRSITSIFTKYDDRINYISSFRLYPERTYYETSKINLKVGKFGENYEDQIISWETKKSPKYKELIDILKDLGLLHEIKSKRLDGGRFEILIRTKNKGIWSSLSDVGFGISQFLPIIVADLQLGKGSTLFIAQPEIHLHPKIQAQFGDYIVDRISKDNKKYIIETHSEYLLNRIRLAIAKKRLQEKDVKTYFIDNNGEKATYYDLIFLKNGQIKNAPKTFFDTYMLDVMNIAIEAE</sequence>
<evidence type="ECO:0000259" key="1">
    <source>
        <dbReference type="Pfam" id="PF13175"/>
    </source>
</evidence>